<gene>
    <name evidence="2" type="ORF">SAMN05192539_1015132</name>
</gene>
<dbReference type="RefSeq" id="WP_090868242.1">
    <property type="nucleotide sequence ID" value="NZ_FNYE01000015.1"/>
</dbReference>
<proteinExistence type="predicted"/>
<evidence type="ECO:0000259" key="1">
    <source>
        <dbReference type="Pfam" id="PF00248"/>
    </source>
</evidence>
<protein>
    <submittedName>
        <fullName evidence="2">D-threo-aldose 1-dehydrogenase</fullName>
    </submittedName>
</protein>
<name>A0A1H7ARC6_9BURK</name>
<dbReference type="Gene3D" id="3.20.20.100">
    <property type="entry name" value="NADP-dependent oxidoreductase domain"/>
    <property type="match status" value="1"/>
</dbReference>
<dbReference type="AlphaFoldDB" id="A0A1H7ARC6"/>
<dbReference type="GO" id="GO:0016491">
    <property type="term" value="F:oxidoreductase activity"/>
    <property type="evidence" value="ECO:0007669"/>
    <property type="project" value="InterPro"/>
</dbReference>
<dbReference type="EMBL" id="FNYE01000015">
    <property type="protein sequence ID" value="SEJ68191.1"/>
    <property type="molecule type" value="Genomic_DNA"/>
</dbReference>
<dbReference type="PANTHER" id="PTHR42686">
    <property type="entry name" value="GH17980P-RELATED"/>
    <property type="match status" value="1"/>
</dbReference>
<dbReference type="Proteomes" id="UP000198866">
    <property type="component" value="Unassembled WGS sequence"/>
</dbReference>
<dbReference type="SUPFAM" id="SSF51430">
    <property type="entry name" value="NAD(P)-linked oxidoreductase"/>
    <property type="match status" value="1"/>
</dbReference>
<dbReference type="InterPro" id="IPR036812">
    <property type="entry name" value="NAD(P)_OxRdtase_dom_sf"/>
</dbReference>
<dbReference type="Pfam" id="PF00248">
    <property type="entry name" value="Aldo_ket_red"/>
    <property type="match status" value="1"/>
</dbReference>
<dbReference type="OrthoDB" id="9768851at2"/>
<organism evidence="2 3">
    <name type="scientific">Paraburkholderia diazotrophica</name>
    <dbReference type="NCBI Taxonomy" id="667676"/>
    <lineage>
        <taxon>Bacteria</taxon>
        <taxon>Pseudomonadati</taxon>
        <taxon>Pseudomonadota</taxon>
        <taxon>Betaproteobacteria</taxon>
        <taxon>Burkholderiales</taxon>
        <taxon>Burkholderiaceae</taxon>
        <taxon>Paraburkholderia</taxon>
    </lineage>
</organism>
<dbReference type="CDD" id="cd19152">
    <property type="entry name" value="AKR_AKR15A"/>
    <property type="match status" value="1"/>
</dbReference>
<feature type="domain" description="NADP-dependent oxidoreductase" evidence="1">
    <location>
        <begin position="31"/>
        <end position="334"/>
    </location>
</feature>
<dbReference type="GO" id="GO:0005829">
    <property type="term" value="C:cytosol"/>
    <property type="evidence" value="ECO:0007669"/>
    <property type="project" value="TreeGrafter"/>
</dbReference>
<accession>A0A1H7ARC6</accession>
<dbReference type="PANTHER" id="PTHR42686:SF1">
    <property type="entry name" value="GH17980P-RELATED"/>
    <property type="match status" value="1"/>
</dbReference>
<dbReference type="InterPro" id="IPR020471">
    <property type="entry name" value="AKR"/>
</dbReference>
<evidence type="ECO:0000313" key="3">
    <source>
        <dbReference type="Proteomes" id="UP000198866"/>
    </source>
</evidence>
<reference evidence="3" key="1">
    <citation type="submission" date="2016-10" db="EMBL/GenBank/DDBJ databases">
        <authorList>
            <person name="Varghese N."/>
            <person name="Submissions S."/>
        </authorList>
    </citation>
    <scope>NUCLEOTIDE SEQUENCE [LARGE SCALE GENOMIC DNA]</scope>
    <source>
        <strain evidence="3">LMG 26031</strain>
    </source>
</reference>
<dbReference type="InterPro" id="IPR023210">
    <property type="entry name" value="NADP_OxRdtase_dom"/>
</dbReference>
<evidence type="ECO:0000313" key="2">
    <source>
        <dbReference type="EMBL" id="SEJ68191.1"/>
    </source>
</evidence>
<dbReference type="STRING" id="667676.SAMN05192539_1015132"/>
<sequence length="361" mass="38971">MSRRIRAASGTYNNLARQSVNNRQALIPPGPLGFGAAPLGNLFARVSEEAAEETLSAAWEAGMRYFDTAPFYGMGLSEQRLGRALAHRARDEFIVSTKVGRLLIPDASVPEVQHGYVGALPFRVEFDYSAQGVLRSIEASLKRLSLDRIDIVYIHDVAEDAHGEDWLRQYRIAVEGAMRALSDLRDQRVIGAWGLGVNRVEPCLMTLNDVDPDVFLIAGRYTLLDTSALDALIPACDARGVQLVAGGPFNSGLLVGGTTFEYAEAPAEMLDKRRRLLAHCERFGVDLKAAALQFTHAPRAVACVIAGARNASEIRQNCAAMTEPIPSAFWAALKADALIPADAPEPLASGGALHATTHEPV</sequence>
<keyword evidence="3" id="KW-1185">Reference proteome</keyword>